<organism evidence="1 2">
    <name type="scientific">Ambrosia artemisiifolia</name>
    <name type="common">Common ragweed</name>
    <dbReference type="NCBI Taxonomy" id="4212"/>
    <lineage>
        <taxon>Eukaryota</taxon>
        <taxon>Viridiplantae</taxon>
        <taxon>Streptophyta</taxon>
        <taxon>Embryophyta</taxon>
        <taxon>Tracheophyta</taxon>
        <taxon>Spermatophyta</taxon>
        <taxon>Magnoliopsida</taxon>
        <taxon>eudicotyledons</taxon>
        <taxon>Gunneridae</taxon>
        <taxon>Pentapetalae</taxon>
        <taxon>asterids</taxon>
        <taxon>campanulids</taxon>
        <taxon>Asterales</taxon>
        <taxon>Asteraceae</taxon>
        <taxon>Asteroideae</taxon>
        <taxon>Heliantheae alliance</taxon>
        <taxon>Heliantheae</taxon>
        <taxon>Ambrosia</taxon>
    </lineage>
</organism>
<dbReference type="EMBL" id="JAMZMK010007715">
    <property type="protein sequence ID" value="KAI7743524.1"/>
    <property type="molecule type" value="Genomic_DNA"/>
</dbReference>
<dbReference type="Proteomes" id="UP001206925">
    <property type="component" value="Unassembled WGS sequence"/>
</dbReference>
<keyword evidence="2" id="KW-1185">Reference proteome</keyword>
<evidence type="ECO:0000313" key="1">
    <source>
        <dbReference type="EMBL" id="KAI7743524.1"/>
    </source>
</evidence>
<gene>
    <name evidence="1" type="ORF">M8C21_020966</name>
</gene>
<protein>
    <submittedName>
        <fullName evidence="1">Uncharacterized protein</fullName>
    </submittedName>
</protein>
<evidence type="ECO:0000313" key="2">
    <source>
        <dbReference type="Proteomes" id="UP001206925"/>
    </source>
</evidence>
<comment type="caution">
    <text evidence="1">The sequence shown here is derived from an EMBL/GenBank/DDBJ whole genome shotgun (WGS) entry which is preliminary data.</text>
</comment>
<accession>A0AAD5CMX0</accession>
<sequence length="50" mass="5452">MLGIGVSSQLNEWQQLSHSAISSDEKTVQASFLTIKVVSSELSLRAGCWE</sequence>
<dbReference type="AlphaFoldDB" id="A0AAD5CMX0"/>
<proteinExistence type="predicted"/>
<reference evidence="1" key="1">
    <citation type="submission" date="2022-06" db="EMBL/GenBank/DDBJ databases">
        <title>Uncovering the hologenomic basis of an extraordinary plant invasion.</title>
        <authorList>
            <person name="Bieker V.C."/>
            <person name="Martin M.D."/>
            <person name="Gilbert T."/>
            <person name="Hodgins K."/>
            <person name="Battlay P."/>
            <person name="Petersen B."/>
            <person name="Wilson J."/>
        </authorList>
    </citation>
    <scope>NUCLEOTIDE SEQUENCE</scope>
    <source>
        <strain evidence="1">AA19_3_7</strain>
        <tissue evidence="1">Leaf</tissue>
    </source>
</reference>
<name>A0AAD5CMX0_AMBAR</name>